<dbReference type="Gene3D" id="3.30.200.20">
    <property type="entry name" value="Phosphorylase Kinase, domain 1"/>
    <property type="match status" value="1"/>
</dbReference>
<dbReference type="PROSITE" id="PS00108">
    <property type="entry name" value="PROTEIN_KINASE_ST"/>
    <property type="match status" value="1"/>
</dbReference>
<keyword evidence="8 15" id="KW-0547">Nucleotide-binding</keyword>
<dbReference type="FunFam" id="3.30.200.20:FF:000168">
    <property type="entry name" value="L-type lectin-domain containing receptor kinase IX.1"/>
    <property type="match status" value="1"/>
</dbReference>
<dbReference type="OrthoDB" id="1935106at2759"/>
<dbReference type="SUPFAM" id="SSF56112">
    <property type="entry name" value="Protein kinase-like (PK-like)"/>
    <property type="match status" value="1"/>
</dbReference>
<feature type="binding site" evidence="15">
    <location>
        <position position="61"/>
    </location>
    <ligand>
        <name>ATP</name>
        <dbReference type="ChEBI" id="CHEBI:30616"/>
    </ligand>
</feature>
<dbReference type="CDD" id="cd14066">
    <property type="entry name" value="STKc_IRAK"/>
    <property type="match status" value="1"/>
</dbReference>
<keyword evidence="9" id="KW-0418">Kinase</keyword>
<dbReference type="GO" id="GO:0005886">
    <property type="term" value="C:plasma membrane"/>
    <property type="evidence" value="ECO:0007669"/>
    <property type="project" value="UniProtKB-SubCell"/>
</dbReference>
<evidence type="ECO:0000256" key="11">
    <source>
        <dbReference type="ARBA" id="ARBA00022989"/>
    </source>
</evidence>
<accession>A0A835AA68</accession>
<comment type="subcellular location">
    <subcellularLocation>
        <location evidence="1">Cell membrane</location>
        <topology evidence="1">Single-pass type I membrane protein</topology>
    </subcellularLocation>
</comment>
<evidence type="ECO:0000256" key="8">
    <source>
        <dbReference type="ARBA" id="ARBA00022741"/>
    </source>
</evidence>
<dbReference type="Gene3D" id="1.10.510.10">
    <property type="entry name" value="Transferase(Phosphotransferase) domain 1"/>
    <property type="match status" value="1"/>
</dbReference>
<evidence type="ECO:0000256" key="12">
    <source>
        <dbReference type="ARBA" id="ARBA00023136"/>
    </source>
</evidence>
<keyword evidence="12" id="KW-0472">Membrane</keyword>
<evidence type="ECO:0000256" key="13">
    <source>
        <dbReference type="ARBA" id="ARBA00023170"/>
    </source>
</evidence>
<evidence type="ECO:0000256" key="6">
    <source>
        <dbReference type="ARBA" id="ARBA00022692"/>
    </source>
</evidence>
<dbReference type="InterPro" id="IPR000719">
    <property type="entry name" value="Prot_kinase_dom"/>
</dbReference>
<protein>
    <recommendedName>
        <fullName evidence="17">Protein kinase domain-containing protein</fullName>
    </recommendedName>
</protein>
<keyword evidence="10 15" id="KW-0067">ATP-binding</keyword>
<comment type="similarity">
    <text evidence="16">Belongs to the protein kinase superfamily.</text>
</comment>
<evidence type="ECO:0000256" key="2">
    <source>
        <dbReference type="ARBA" id="ARBA00008536"/>
    </source>
</evidence>
<dbReference type="GO" id="GO:0005524">
    <property type="term" value="F:ATP binding"/>
    <property type="evidence" value="ECO:0007669"/>
    <property type="project" value="UniProtKB-UniRule"/>
</dbReference>
<keyword evidence="5" id="KW-0808">Transferase</keyword>
<keyword evidence="19" id="KW-1185">Reference proteome</keyword>
<feature type="domain" description="Protein kinase" evidence="17">
    <location>
        <begin position="32"/>
        <end position="312"/>
    </location>
</feature>
<evidence type="ECO:0000256" key="1">
    <source>
        <dbReference type="ARBA" id="ARBA00004251"/>
    </source>
</evidence>
<keyword evidence="11" id="KW-1133">Transmembrane helix</keyword>
<comment type="similarity">
    <text evidence="3">In the C-terminal section; belongs to the protein kinase superfamily. Ser/Thr protein kinase family.</text>
</comment>
<dbReference type="SMART" id="SM00220">
    <property type="entry name" value="S_TKc"/>
    <property type="match status" value="1"/>
</dbReference>
<gene>
    <name evidence="18" type="ORF">HU200_058153</name>
</gene>
<dbReference type="FunFam" id="1.10.510.10:FF:000240">
    <property type="entry name" value="Lectin-domain containing receptor kinase A4.3"/>
    <property type="match status" value="1"/>
</dbReference>
<dbReference type="GO" id="GO:0002229">
    <property type="term" value="P:defense response to oomycetes"/>
    <property type="evidence" value="ECO:0007669"/>
    <property type="project" value="UniProtKB-ARBA"/>
</dbReference>
<evidence type="ECO:0000313" key="18">
    <source>
        <dbReference type="EMBL" id="KAF8659912.1"/>
    </source>
</evidence>
<dbReference type="InterPro" id="IPR050528">
    <property type="entry name" value="L-type_Lectin-RKs"/>
</dbReference>
<evidence type="ECO:0000256" key="10">
    <source>
        <dbReference type="ARBA" id="ARBA00022840"/>
    </source>
</evidence>
<organism evidence="18 19">
    <name type="scientific">Digitaria exilis</name>
    <dbReference type="NCBI Taxonomy" id="1010633"/>
    <lineage>
        <taxon>Eukaryota</taxon>
        <taxon>Viridiplantae</taxon>
        <taxon>Streptophyta</taxon>
        <taxon>Embryophyta</taxon>
        <taxon>Tracheophyta</taxon>
        <taxon>Spermatophyta</taxon>
        <taxon>Magnoliopsida</taxon>
        <taxon>Liliopsida</taxon>
        <taxon>Poales</taxon>
        <taxon>Poaceae</taxon>
        <taxon>PACMAD clade</taxon>
        <taxon>Panicoideae</taxon>
        <taxon>Panicodae</taxon>
        <taxon>Paniceae</taxon>
        <taxon>Anthephorinae</taxon>
        <taxon>Digitaria</taxon>
    </lineage>
</organism>
<evidence type="ECO:0000256" key="7">
    <source>
        <dbReference type="ARBA" id="ARBA00022729"/>
    </source>
</evidence>
<evidence type="ECO:0000256" key="16">
    <source>
        <dbReference type="RuleBase" id="RU000304"/>
    </source>
</evidence>
<dbReference type="AlphaFoldDB" id="A0A835AA68"/>
<name>A0A835AA68_9POAL</name>
<keyword evidence="4" id="KW-1003">Cell membrane</keyword>
<sequence>MLNDVSLDVELYEGNVPRQFKYSELAVATGEFSDKEKLGEGGFGSVYRGHLKDMNLHVAIKRVSKKSWQGKKEYESEVKIISRLRHPNLVLLIGWCHDEGELLLVYELLPNRSLDNHIHSMSTVLSWPVRKEIVLGIGSALQYLHQDWEQCVLHRDIKPSNVMLDASFTPKLGDFGLARLVDHGQNSRTTALAGTMGYIDPECWHTGRYSTESDIYSFGVVVLEIICGRQPIMSLAEIGDSNIHLVKWVWEMYGQGWIINAADVKLNGEFDGIEVERVMVTALWCTHPDRTLRLSIRQAMNILRLEVPLPHLPAKMPVATFTAPVENVPSEAVTDSSSSTMSARTLNRFSSLLR</sequence>
<dbReference type="Proteomes" id="UP000636709">
    <property type="component" value="Unassembled WGS sequence"/>
</dbReference>
<dbReference type="InterPro" id="IPR011009">
    <property type="entry name" value="Kinase-like_dom_sf"/>
</dbReference>
<keyword evidence="6" id="KW-0812">Transmembrane</keyword>
<keyword evidence="14" id="KW-0325">Glycoprotein</keyword>
<dbReference type="InterPro" id="IPR017441">
    <property type="entry name" value="Protein_kinase_ATP_BS"/>
</dbReference>
<evidence type="ECO:0000313" key="19">
    <source>
        <dbReference type="Proteomes" id="UP000636709"/>
    </source>
</evidence>
<dbReference type="InterPro" id="IPR008271">
    <property type="entry name" value="Ser/Thr_kinase_AS"/>
</dbReference>
<dbReference type="EMBL" id="JACEFO010002451">
    <property type="protein sequence ID" value="KAF8659912.1"/>
    <property type="molecule type" value="Genomic_DNA"/>
</dbReference>
<dbReference type="GO" id="GO:0004674">
    <property type="term" value="F:protein serine/threonine kinase activity"/>
    <property type="evidence" value="ECO:0007669"/>
    <property type="project" value="UniProtKB-KW"/>
</dbReference>
<evidence type="ECO:0000256" key="3">
    <source>
        <dbReference type="ARBA" id="ARBA00010217"/>
    </source>
</evidence>
<evidence type="ECO:0000259" key="17">
    <source>
        <dbReference type="PROSITE" id="PS50011"/>
    </source>
</evidence>
<dbReference type="PROSITE" id="PS00107">
    <property type="entry name" value="PROTEIN_KINASE_ATP"/>
    <property type="match status" value="1"/>
</dbReference>
<keyword evidence="16" id="KW-0723">Serine/threonine-protein kinase</keyword>
<keyword evidence="13" id="KW-0675">Receptor</keyword>
<evidence type="ECO:0000256" key="4">
    <source>
        <dbReference type="ARBA" id="ARBA00022475"/>
    </source>
</evidence>
<evidence type="ECO:0000256" key="14">
    <source>
        <dbReference type="ARBA" id="ARBA00023180"/>
    </source>
</evidence>
<reference evidence="18" key="1">
    <citation type="submission" date="2020-07" db="EMBL/GenBank/DDBJ databases">
        <title>Genome sequence and genetic diversity analysis of an under-domesticated orphan crop, white fonio (Digitaria exilis).</title>
        <authorList>
            <person name="Bennetzen J.L."/>
            <person name="Chen S."/>
            <person name="Ma X."/>
            <person name="Wang X."/>
            <person name="Yssel A.E.J."/>
            <person name="Chaluvadi S.R."/>
            <person name="Johnson M."/>
            <person name="Gangashetty P."/>
            <person name="Hamidou F."/>
            <person name="Sanogo M.D."/>
            <person name="Zwaenepoel A."/>
            <person name="Wallace J."/>
            <person name="Van De Peer Y."/>
            <person name="Van Deynze A."/>
        </authorList>
    </citation>
    <scope>NUCLEOTIDE SEQUENCE</scope>
    <source>
        <tissue evidence="18">Leaves</tissue>
    </source>
</reference>
<keyword evidence="7" id="KW-0732">Signal</keyword>
<dbReference type="Pfam" id="PF00069">
    <property type="entry name" value="Pkinase"/>
    <property type="match status" value="1"/>
</dbReference>
<comment type="caution">
    <text evidence="18">The sequence shown here is derived from an EMBL/GenBank/DDBJ whole genome shotgun (WGS) entry which is preliminary data.</text>
</comment>
<comment type="similarity">
    <text evidence="2">In the N-terminal section; belongs to the leguminous lectin family.</text>
</comment>
<evidence type="ECO:0000256" key="15">
    <source>
        <dbReference type="PROSITE-ProRule" id="PRU10141"/>
    </source>
</evidence>
<dbReference type="PANTHER" id="PTHR27007">
    <property type="match status" value="1"/>
</dbReference>
<evidence type="ECO:0000256" key="9">
    <source>
        <dbReference type="ARBA" id="ARBA00022777"/>
    </source>
</evidence>
<proteinExistence type="inferred from homology"/>
<evidence type="ECO:0000256" key="5">
    <source>
        <dbReference type="ARBA" id="ARBA00022679"/>
    </source>
</evidence>
<dbReference type="PROSITE" id="PS50011">
    <property type="entry name" value="PROTEIN_KINASE_DOM"/>
    <property type="match status" value="1"/>
</dbReference>